<proteinExistence type="predicted"/>
<accession>F7NN74</accession>
<evidence type="ECO:0000313" key="3">
    <source>
        <dbReference type="Proteomes" id="UP000003240"/>
    </source>
</evidence>
<dbReference type="RefSeq" id="WP_004098374.1">
    <property type="nucleotide sequence ID" value="NZ_AFGF01000205.1"/>
</dbReference>
<keyword evidence="1" id="KW-0472">Membrane</keyword>
<dbReference type="InterPro" id="IPR010001">
    <property type="entry name" value="BofA"/>
</dbReference>
<keyword evidence="1" id="KW-1133">Transmembrane helix</keyword>
<dbReference type="eggNOG" id="ENOG5033C8V">
    <property type="taxonomic scope" value="Bacteria"/>
</dbReference>
<reference evidence="2 3" key="1">
    <citation type="journal article" date="2011" name="EMBO J.">
        <title>Structural diversity of bacterial flagellar motors.</title>
        <authorList>
            <person name="Chen S."/>
            <person name="Beeby M."/>
            <person name="Murphy G.E."/>
            <person name="Leadbetter J.R."/>
            <person name="Hendrixson D.R."/>
            <person name="Briegel A."/>
            <person name="Li Z."/>
            <person name="Shi J."/>
            <person name="Tocheva E.I."/>
            <person name="Muller A."/>
            <person name="Dobro M.J."/>
            <person name="Jensen G.J."/>
        </authorList>
    </citation>
    <scope>NUCLEOTIDE SEQUENCE [LARGE SCALE GENOMIC DNA]</scope>
    <source>
        <strain evidence="2 3">DSM 6540</strain>
    </source>
</reference>
<organism evidence="2 3">
    <name type="scientific">Acetonema longum DSM 6540</name>
    <dbReference type="NCBI Taxonomy" id="1009370"/>
    <lineage>
        <taxon>Bacteria</taxon>
        <taxon>Bacillati</taxon>
        <taxon>Bacillota</taxon>
        <taxon>Negativicutes</taxon>
        <taxon>Acetonemataceae</taxon>
        <taxon>Acetonema</taxon>
    </lineage>
</organism>
<dbReference type="AlphaFoldDB" id="F7NN74"/>
<dbReference type="Pfam" id="PF07441">
    <property type="entry name" value="BofA"/>
    <property type="match status" value="1"/>
</dbReference>
<dbReference type="EMBL" id="AFGF01000205">
    <property type="protein sequence ID" value="EGO62540.1"/>
    <property type="molecule type" value="Genomic_DNA"/>
</dbReference>
<comment type="caution">
    <text evidence="2">The sequence shown here is derived from an EMBL/GenBank/DDBJ whole genome shotgun (WGS) entry which is preliminary data.</text>
</comment>
<sequence length="96" mass="10430">MPEIPGLNVVLAYAFGILLIYLVGRMLLVPIKLIFRLIYNGAIGGIMLWILNLVGGYVDFHIAINPVTALVAGFLGIPGVILLVLLKIFIMPSILE</sequence>
<dbReference type="Proteomes" id="UP000003240">
    <property type="component" value="Unassembled WGS sequence"/>
</dbReference>
<evidence type="ECO:0000313" key="2">
    <source>
        <dbReference type="EMBL" id="EGO62540.1"/>
    </source>
</evidence>
<feature type="transmembrane region" description="Helical" evidence="1">
    <location>
        <begin position="70"/>
        <end position="90"/>
    </location>
</feature>
<dbReference type="NCBIfam" id="TIGR02862">
    <property type="entry name" value="spore_BofA"/>
    <property type="match status" value="1"/>
</dbReference>
<feature type="transmembrane region" description="Helical" evidence="1">
    <location>
        <begin position="37"/>
        <end position="58"/>
    </location>
</feature>
<keyword evidence="3" id="KW-1185">Reference proteome</keyword>
<keyword evidence="1" id="KW-0812">Transmembrane</keyword>
<evidence type="ECO:0000256" key="1">
    <source>
        <dbReference type="SAM" id="Phobius"/>
    </source>
</evidence>
<dbReference type="OrthoDB" id="1699162at2"/>
<gene>
    <name evidence="2" type="ORF">ALO_17786</name>
</gene>
<name>F7NN74_9FIRM</name>
<protein>
    <submittedName>
        <fullName evidence="2">Pro-sigmaK processing inhibitor BofA</fullName>
    </submittedName>
</protein>
<feature type="transmembrane region" description="Helical" evidence="1">
    <location>
        <begin position="6"/>
        <end position="28"/>
    </location>
</feature>
<dbReference type="STRING" id="1009370.ALO_17786"/>